<dbReference type="InterPro" id="IPR008927">
    <property type="entry name" value="6-PGluconate_DH-like_C_sf"/>
</dbReference>
<evidence type="ECO:0000313" key="2">
    <source>
        <dbReference type="EMBL" id="MUN38418.1"/>
    </source>
</evidence>
<sequence>MIVTVLGGGNGAHAAVVDLTLGGHEVRWWRRGAAFPSGGRLRYRTHDRTGTVTPALVTHDLARAVGGAGLVVAPVPASAQPELLAALAPVLEPGQAVAFTPGTFGTWQGARLRPDVAFLETGTLPYLTRVTAPGELAIPVTATRLPVGAIPGTGALADEGHARFAAAYPAAVRISDGLDAALTNWGPVIHPPLIAHNLGAIQNLADRFDIHADGTSPAVLATTRALDAERVALREALGLPGPHWPLEDYYLERDTSMYPPDAKERLLASGLWRETVGLDHRYVHEDVRRGLVLNVALARLAGVAAPVGAAILTLLGAALGEDLLDPGRAAALLGTDDLDHLREAARTGVPHGVNPN</sequence>
<dbReference type="InterPro" id="IPR036291">
    <property type="entry name" value="NAD(P)-bd_dom_sf"/>
</dbReference>
<dbReference type="Proteomes" id="UP000432015">
    <property type="component" value="Unassembled WGS sequence"/>
</dbReference>
<dbReference type="Gene3D" id="3.40.50.720">
    <property type="entry name" value="NAD(P)-binding Rossmann-like Domain"/>
    <property type="match status" value="1"/>
</dbReference>
<dbReference type="SUPFAM" id="SSF48179">
    <property type="entry name" value="6-phosphogluconate dehydrogenase C-terminal domain-like"/>
    <property type="match status" value="1"/>
</dbReference>
<dbReference type="EMBL" id="WOFH01000005">
    <property type="protein sequence ID" value="MUN38418.1"/>
    <property type="molecule type" value="Genomic_DNA"/>
</dbReference>
<dbReference type="RefSeq" id="WP_156217511.1">
    <property type="nucleotide sequence ID" value="NZ_WOFH01000005.1"/>
</dbReference>
<dbReference type="PANTHER" id="PTHR38015">
    <property type="entry name" value="BLR6086 PROTEIN"/>
    <property type="match status" value="1"/>
</dbReference>
<feature type="domain" description="Opine dehydrogenase" evidence="1">
    <location>
        <begin position="177"/>
        <end position="318"/>
    </location>
</feature>
<dbReference type="GO" id="GO:0016491">
    <property type="term" value="F:oxidoreductase activity"/>
    <property type="evidence" value="ECO:0007669"/>
    <property type="project" value="InterPro"/>
</dbReference>
<dbReference type="InterPro" id="IPR003421">
    <property type="entry name" value="Opine_DH"/>
</dbReference>
<gene>
    <name evidence="2" type="ORF">GNZ18_17660</name>
</gene>
<name>A0A7K1L1T9_9ACTN</name>
<dbReference type="Gene3D" id="1.10.1040.10">
    <property type="entry name" value="N-(1-d-carboxylethyl)-l-norvaline Dehydrogenase, domain 2"/>
    <property type="match status" value="1"/>
</dbReference>
<protein>
    <submittedName>
        <fullName evidence="2">Glycerol-3-phosphate dehydrogenase</fullName>
    </submittedName>
</protein>
<dbReference type="InterPro" id="IPR013328">
    <property type="entry name" value="6PGD_dom2"/>
</dbReference>
<dbReference type="SUPFAM" id="SSF51735">
    <property type="entry name" value="NAD(P)-binding Rossmann-fold domains"/>
    <property type="match status" value="1"/>
</dbReference>
<reference evidence="2 3" key="1">
    <citation type="submission" date="2019-11" db="EMBL/GenBank/DDBJ databases">
        <authorList>
            <person name="Cao P."/>
        </authorList>
    </citation>
    <scope>NUCLEOTIDE SEQUENCE [LARGE SCALE GENOMIC DNA]</scope>
    <source>
        <strain evidence="2 3">NEAU-AAG5</strain>
    </source>
</reference>
<dbReference type="InterPro" id="IPR051729">
    <property type="entry name" value="Opine/Lysopine_DH"/>
</dbReference>
<dbReference type="AlphaFoldDB" id="A0A7K1L1T9"/>
<proteinExistence type="predicted"/>
<keyword evidence="3" id="KW-1185">Reference proteome</keyword>
<evidence type="ECO:0000313" key="3">
    <source>
        <dbReference type="Proteomes" id="UP000432015"/>
    </source>
</evidence>
<dbReference type="Pfam" id="PF02317">
    <property type="entry name" value="Octopine_DH"/>
    <property type="match status" value="1"/>
</dbReference>
<evidence type="ECO:0000259" key="1">
    <source>
        <dbReference type="Pfam" id="PF02317"/>
    </source>
</evidence>
<accession>A0A7K1L1T9</accession>
<comment type="caution">
    <text evidence="2">The sequence shown here is derived from an EMBL/GenBank/DDBJ whole genome shotgun (WGS) entry which is preliminary data.</text>
</comment>
<organism evidence="2 3">
    <name type="scientific">Actinomadura litoris</name>
    <dbReference type="NCBI Taxonomy" id="2678616"/>
    <lineage>
        <taxon>Bacteria</taxon>
        <taxon>Bacillati</taxon>
        <taxon>Actinomycetota</taxon>
        <taxon>Actinomycetes</taxon>
        <taxon>Streptosporangiales</taxon>
        <taxon>Thermomonosporaceae</taxon>
        <taxon>Actinomadura</taxon>
    </lineage>
</organism>
<dbReference type="PANTHER" id="PTHR38015:SF1">
    <property type="entry name" value="OPINE DEHYDROGENASE DOMAIN-CONTAINING PROTEIN"/>
    <property type="match status" value="1"/>
</dbReference>